<dbReference type="OrthoDB" id="2640446at2759"/>
<dbReference type="Proteomes" id="UP000076532">
    <property type="component" value="Unassembled WGS sequence"/>
</dbReference>
<dbReference type="InterPro" id="IPR057670">
    <property type="entry name" value="SH3_retrovirus"/>
</dbReference>
<feature type="domain" description="Retroviral polymerase SH3-like" evidence="2">
    <location>
        <begin position="42"/>
        <end position="80"/>
    </location>
</feature>
<dbReference type="AlphaFoldDB" id="A0A166VLB4"/>
<proteinExistence type="predicted"/>
<feature type="region of interest" description="Disordered" evidence="1">
    <location>
        <begin position="80"/>
        <end position="157"/>
    </location>
</feature>
<keyword evidence="4" id="KW-1185">Reference proteome</keyword>
<feature type="compositionally biased region" description="Low complexity" evidence="1">
    <location>
        <begin position="100"/>
        <end position="114"/>
    </location>
</feature>
<reference evidence="3 4" key="1">
    <citation type="journal article" date="2016" name="Mol. Biol. Evol.">
        <title>Comparative Genomics of Early-Diverging Mushroom-Forming Fungi Provides Insights into the Origins of Lignocellulose Decay Capabilities.</title>
        <authorList>
            <person name="Nagy L.G."/>
            <person name="Riley R."/>
            <person name="Tritt A."/>
            <person name="Adam C."/>
            <person name="Daum C."/>
            <person name="Floudas D."/>
            <person name="Sun H."/>
            <person name="Yadav J.S."/>
            <person name="Pangilinan J."/>
            <person name="Larsson K.H."/>
            <person name="Matsuura K."/>
            <person name="Barry K."/>
            <person name="Labutti K."/>
            <person name="Kuo R."/>
            <person name="Ohm R.A."/>
            <person name="Bhattacharya S.S."/>
            <person name="Shirouzu T."/>
            <person name="Yoshinaga Y."/>
            <person name="Martin F.M."/>
            <person name="Grigoriev I.V."/>
            <person name="Hibbett D.S."/>
        </authorList>
    </citation>
    <scope>NUCLEOTIDE SEQUENCE [LARGE SCALE GENOMIC DNA]</scope>
    <source>
        <strain evidence="3 4">CBS 109695</strain>
    </source>
</reference>
<organism evidence="3 4">
    <name type="scientific">Athelia psychrophila</name>
    <dbReference type="NCBI Taxonomy" id="1759441"/>
    <lineage>
        <taxon>Eukaryota</taxon>
        <taxon>Fungi</taxon>
        <taxon>Dikarya</taxon>
        <taxon>Basidiomycota</taxon>
        <taxon>Agaricomycotina</taxon>
        <taxon>Agaricomycetes</taxon>
        <taxon>Agaricomycetidae</taxon>
        <taxon>Atheliales</taxon>
        <taxon>Atheliaceae</taxon>
        <taxon>Athelia</taxon>
    </lineage>
</organism>
<dbReference type="EMBL" id="KV417484">
    <property type="protein sequence ID" value="KZP32846.1"/>
    <property type="molecule type" value="Genomic_DNA"/>
</dbReference>
<protein>
    <recommendedName>
        <fullName evidence="2">Retroviral polymerase SH3-like domain-containing protein</fullName>
    </recommendedName>
</protein>
<feature type="non-terminal residue" evidence="3">
    <location>
        <position position="157"/>
    </location>
</feature>
<dbReference type="Pfam" id="PF25597">
    <property type="entry name" value="SH3_retrovirus"/>
    <property type="match status" value="1"/>
</dbReference>
<evidence type="ECO:0000313" key="3">
    <source>
        <dbReference type="EMBL" id="KZP32846.1"/>
    </source>
</evidence>
<evidence type="ECO:0000259" key="2">
    <source>
        <dbReference type="Pfam" id="PF25597"/>
    </source>
</evidence>
<feature type="non-terminal residue" evidence="3">
    <location>
        <position position="1"/>
    </location>
</feature>
<dbReference type="STRING" id="436010.A0A166VLB4"/>
<feature type="compositionally biased region" description="Pro residues" evidence="1">
    <location>
        <begin position="115"/>
        <end position="124"/>
    </location>
</feature>
<sequence length="157" mass="17190">YACWLKNRLPHSALPNSTPFAEVHKHAPDLRGLKEFGSTIYVKDMDASKIDVQSKEGRFMGYDAASKGVRVYWPEKRSITSVAQPISKSETPEVENDDVPTTQTPPASPSSIPLPRSPSPPPADIPQRLPDGLTPPEPNTGCGHRIRPPPSHFAEFA</sequence>
<feature type="compositionally biased region" description="Polar residues" evidence="1">
    <location>
        <begin position="80"/>
        <end position="89"/>
    </location>
</feature>
<gene>
    <name evidence="3" type="ORF">FIBSPDRAFT_669171</name>
</gene>
<accession>A0A166VLB4</accession>
<evidence type="ECO:0000313" key="4">
    <source>
        <dbReference type="Proteomes" id="UP000076532"/>
    </source>
</evidence>
<name>A0A166VLB4_9AGAM</name>
<evidence type="ECO:0000256" key="1">
    <source>
        <dbReference type="SAM" id="MobiDB-lite"/>
    </source>
</evidence>